<keyword evidence="2" id="KW-0732">Signal</keyword>
<organism evidence="3 4">
    <name type="scientific">Collybia nuda</name>
    <dbReference type="NCBI Taxonomy" id="64659"/>
    <lineage>
        <taxon>Eukaryota</taxon>
        <taxon>Fungi</taxon>
        <taxon>Dikarya</taxon>
        <taxon>Basidiomycota</taxon>
        <taxon>Agaricomycotina</taxon>
        <taxon>Agaricomycetes</taxon>
        <taxon>Agaricomycetidae</taxon>
        <taxon>Agaricales</taxon>
        <taxon>Tricholomatineae</taxon>
        <taxon>Clitocybaceae</taxon>
        <taxon>Collybia</taxon>
    </lineage>
</organism>
<dbReference type="CDD" id="cd00657">
    <property type="entry name" value="Ferritin_like"/>
    <property type="match status" value="1"/>
</dbReference>
<dbReference type="OrthoDB" id="1001765at2759"/>
<comment type="caution">
    <text evidence="3">The sequence shown here is derived from an EMBL/GenBank/DDBJ whole genome shotgun (WGS) entry which is preliminary data.</text>
</comment>
<feature type="chain" id="PRO_5040478557" evidence="2">
    <location>
        <begin position="19"/>
        <end position="393"/>
    </location>
</feature>
<evidence type="ECO:0000256" key="2">
    <source>
        <dbReference type="SAM" id="SignalP"/>
    </source>
</evidence>
<feature type="region of interest" description="Disordered" evidence="1">
    <location>
        <begin position="310"/>
        <end position="393"/>
    </location>
</feature>
<evidence type="ECO:0000313" key="4">
    <source>
        <dbReference type="Proteomes" id="UP000807353"/>
    </source>
</evidence>
<proteinExistence type="predicted"/>
<feature type="signal peptide" evidence="2">
    <location>
        <begin position="1"/>
        <end position="18"/>
    </location>
</feature>
<name>A0A9P6CKZ7_9AGAR</name>
<dbReference type="Pfam" id="PF13668">
    <property type="entry name" value="Ferritin_2"/>
    <property type="match status" value="1"/>
</dbReference>
<dbReference type="InterPro" id="IPR009078">
    <property type="entry name" value="Ferritin-like_SF"/>
</dbReference>
<sequence length="393" mass="39913">MRYSLSFLALAAPLLASAAPAQFLGKRAASDILVFKFADVLEQLESSFYQQAIAKFQDADFTAAGFPSSQIPIEQFKSIQADEATHSTVLQAALKSFGETPITGCQFNFDSALTDVATMAATARVVESVGVSAYLGGATLITDPVLLTSAGSILTVEARHQTILNVLSSSGTAIPAAFDFALTPSEVLALASPFITGGCDIPIPANTPLSLTNTGTVAPGTKLTFSATSLNGTVPDDQLHCQMLLGGSSMSIALPMSECVVPEGINGPVAIWVTSDNQPLLNNVRDRATTKVVAGPALAFIDTQPQMLGQLARGSGSGSGSQSQATSPTTRTISPAEASSVIASASGAAPAAPTSTDAPGASAQSGAPSNGTANLFTGKSPDGKITVNGWTGL</sequence>
<feature type="compositionally biased region" description="Low complexity" evidence="1">
    <location>
        <begin position="334"/>
        <end position="369"/>
    </location>
</feature>
<evidence type="ECO:0000313" key="3">
    <source>
        <dbReference type="EMBL" id="KAF9464258.1"/>
    </source>
</evidence>
<dbReference type="Proteomes" id="UP000807353">
    <property type="component" value="Unassembled WGS sequence"/>
</dbReference>
<evidence type="ECO:0000256" key="1">
    <source>
        <dbReference type="SAM" id="MobiDB-lite"/>
    </source>
</evidence>
<gene>
    <name evidence="3" type="ORF">BDZ94DRAFT_504109</name>
</gene>
<keyword evidence="4" id="KW-1185">Reference proteome</keyword>
<accession>A0A9P6CKZ7</accession>
<protein>
    <submittedName>
        <fullName evidence="3">Ferritin-like domain-containing protein</fullName>
    </submittedName>
</protein>
<reference evidence="3" key="1">
    <citation type="submission" date="2020-11" db="EMBL/GenBank/DDBJ databases">
        <authorList>
            <consortium name="DOE Joint Genome Institute"/>
            <person name="Ahrendt S."/>
            <person name="Riley R."/>
            <person name="Andreopoulos W."/>
            <person name="Labutti K."/>
            <person name="Pangilinan J."/>
            <person name="Ruiz-Duenas F.J."/>
            <person name="Barrasa J.M."/>
            <person name="Sanchez-Garcia M."/>
            <person name="Camarero S."/>
            <person name="Miyauchi S."/>
            <person name="Serrano A."/>
            <person name="Linde D."/>
            <person name="Babiker R."/>
            <person name="Drula E."/>
            <person name="Ayuso-Fernandez I."/>
            <person name="Pacheco R."/>
            <person name="Padilla G."/>
            <person name="Ferreira P."/>
            <person name="Barriuso J."/>
            <person name="Kellner H."/>
            <person name="Castanera R."/>
            <person name="Alfaro M."/>
            <person name="Ramirez L."/>
            <person name="Pisabarro A.G."/>
            <person name="Kuo A."/>
            <person name="Tritt A."/>
            <person name="Lipzen A."/>
            <person name="He G."/>
            <person name="Yan M."/>
            <person name="Ng V."/>
            <person name="Cullen D."/>
            <person name="Martin F."/>
            <person name="Rosso M.-N."/>
            <person name="Henrissat B."/>
            <person name="Hibbett D."/>
            <person name="Martinez A.T."/>
            <person name="Grigoriev I.V."/>
        </authorList>
    </citation>
    <scope>NUCLEOTIDE SEQUENCE</scope>
    <source>
        <strain evidence="3">CBS 247.69</strain>
    </source>
</reference>
<dbReference type="AlphaFoldDB" id="A0A9P6CKZ7"/>
<dbReference type="SUPFAM" id="SSF47240">
    <property type="entry name" value="Ferritin-like"/>
    <property type="match status" value="1"/>
</dbReference>
<dbReference type="EMBL" id="MU150255">
    <property type="protein sequence ID" value="KAF9464258.1"/>
    <property type="molecule type" value="Genomic_DNA"/>
</dbReference>